<keyword evidence="4" id="KW-0325">Glycoprotein</keyword>
<dbReference type="PANTHER" id="PTHR11799">
    <property type="entry name" value="PARAOXONASE"/>
    <property type="match status" value="1"/>
</dbReference>
<evidence type="ECO:0000313" key="6">
    <source>
        <dbReference type="EMBL" id="KAL1897599.1"/>
    </source>
</evidence>
<dbReference type="Gene3D" id="2.120.10.30">
    <property type="entry name" value="TolB, C-terminal domain"/>
    <property type="match status" value="1"/>
</dbReference>
<feature type="signal peptide" evidence="5">
    <location>
        <begin position="1"/>
        <end position="25"/>
    </location>
</feature>
<evidence type="ECO:0000256" key="3">
    <source>
        <dbReference type="ARBA" id="ARBA00023157"/>
    </source>
</evidence>
<evidence type="ECO:0000313" key="7">
    <source>
        <dbReference type="Proteomes" id="UP001583186"/>
    </source>
</evidence>
<dbReference type="Pfam" id="PF01731">
    <property type="entry name" value="Arylesterase"/>
    <property type="match status" value="1"/>
</dbReference>
<gene>
    <name evidence="6" type="ORF">Sste5346_003905</name>
</gene>
<evidence type="ECO:0000256" key="1">
    <source>
        <dbReference type="ARBA" id="ARBA00008595"/>
    </source>
</evidence>
<dbReference type="Proteomes" id="UP001583186">
    <property type="component" value="Unassembled WGS sequence"/>
</dbReference>
<sequence length="405" mass="43914">MAPNIGRVSILVALAAVSIVHLINSGSLNGLIEATTGHVVIDESRLANWANLPDVANGQCTVDFVANACEDVNVHAASSTAFLTCGDPAGRVQWFPSSGYQPTTNRARFEEQYFKVNLKTGKRTELMLKGLPEGHDIVTHGLDIFPVEGDDSKILVFAVNHARERDSIFIFEHTLGTNVLNLAKSVEHPAIKCANSVAAVGPRSFYITNDHYYPRGILRQLEDKFGPWSWATSVQHCAVDEQDKVTCKEVTHTMPCANGLAVAGDRVFVGDSKNGSVSVYEMINKQPNDLRRIADIDVGAIADNIKILAGTQDPLVTVFPDGEELPLFLKDVSALGKTVFAPTAVLRLRADKNYTPELILRDDGKHLTDMTAADIDPKTRTLVGASFLKYGGFAVCKLPSSVNLS</sequence>
<dbReference type="InterPro" id="IPR051288">
    <property type="entry name" value="Serum_paraoxonase/arylesterase"/>
</dbReference>
<evidence type="ECO:0000256" key="5">
    <source>
        <dbReference type="SAM" id="SignalP"/>
    </source>
</evidence>
<dbReference type="EMBL" id="JAWCUI010000018">
    <property type="protein sequence ID" value="KAL1897599.1"/>
    <property type="molecule type" value="Genomic_DNA"/>
</dbReference>
<keyword evidence="2" id="KW-0378">Hydrolase</keyword>
<organism evidence="6 7">
    <name type="scientific">Sporothrix stenoceras</name>
    <dbReference type="NCBI Taxonomy" id="5173"/>
    <lineage>
        <taxon>Eukaryota</taxon>
        <taxon>Fungi</taxon>
        <taxon>Dikarya</taxon>
        <taxon>Ascomycota</taxon>
        <taxon>Pezizomycotina</taxon>
        <taxon>Sordariomycetes</taxon>
        <taxon>Sordariomycetidae</taxon>
        <taxon>Ophiostomatales</taxon>
        <taxon>Ophiostomataceae</taxon>
        <taxon>Sporothrix</taxon>
    </lineage>
</organism>
<feature type="chain" id="PRO_5045873749" description="Paraoxonase" evidence="5">
    <location>
        <begin position="26"/>
        <end position="405"/>
    </location>
</feature>
<dbReference type="SUPFAM" id="SSF63829">
    <property type="entry name" value="Calcium-dependent phosphotriesterase"/>
    <property type="match status" value="1"/>
</dbReference>
<protein>
    <recommendedName>
        <fullName evidence="8">Paraoxonase</fullName>
    </recommendedName>
</protein>
<reference evidence="6 7" key="1">
    <citation type="journal article" date="2024" name="IMA Fungus">
        <title>IMA Genome - F19 : A genome assembly and annotation guide to empower mycologists, including annotated draft genome sequences of Ceratocystis pirilliformis, Diaporthe australafricana, Fusarium ophioides, Paecilomyces lecythidis, and Sporothrix stenoceras.</title>
        <authorList>
            <person name="Aylward J."/>
            <person name="Wilson A.M."/>
            <person name="Visagie C.M."/>
            <person name="Spraker J."/>
            <person name="Barnes I."/>
            <person name="Buitendag C."/>
            <person name="Ceriani C."/>
            <person name="Del Mar Angel L."/>
            <person name="du Plessis D."/>
            <person name="Fuchs T."/>
            <person name="Gasser K."/>
            <person name="Kramer D."/>
            <person name="Li W."/>
            <person name="Munsamy K."/>
            <person name="Piso A."/>
            <person name="Price J.L."/>
            <person name="Sonnekus B."/>
            <person name="Thomas C."/>
            <person name="van der Nest A."/>
            <person name="van Dijk A."/>
            <person name="van Heerden A."/>
            <person name="van Vuuren N."/>
            <person name="Yilmaz N."/>
            <person name="Duong T.A."/>
            <person name="van der Merwe N.A."/>
            <person name="Wingfield M.J."/>
            <person name="Wingfield B.D."/>
        </authorList>
    </citation>
    <scope>NUCLEOTIDE SEQUENCE [LARGE SCALE GENOMIC DNA]</scope>
    <source>
        <strain evidence="6 7">CMW 5346</strain>
    </source>
</reference>
<evidence type="ECO:0000256" key="4">
    <source>
        <dbReference type="ARBA" id="ARBA00023180"/>
    </source>
</evidence>
<keyword evidence="3" id="KW-1015">Disulfide bond</keyword>
<comment type="caution">
    <text evidence="6">The sequence shown here is derived from an EMBL/GenBank/DDBJ whole genome shotgun (WGS) entry which is preliminary data.</text>
</comment>
<keyword evidence="7" id="KW-1185">Reference proteome</keyword>
<evidence type="ECO:0000256" key="2">
    <source>
        <dbReference type="ARBA" id="ARBA00022801"/>
    </source>
</evidence>
<comment type="similarity">
    <text evidence="1">Belongs to the paraoxonase family.</text>
</comment>
<accession>A0ABR3ZBA8</accession>
<name>A0ABR3ZBA8_9PEZI</name>
<proteinExistence type="inferred from homology"/>
<keyword evidence="5" id="KW-0732">Signal</keyword>
<evidence type="ECO:0008006" key="8">
    <source>
        <dbReference type="Google" id="ProtNLM"/>
    </source>
</evidence>
<dbReference type="InterPro" id="IPR011042">
    <property type="entry name" value="6-blade_b-propeller_TolB-like"/>
</dbReference>
<dbReference type="PANTHER" id="PTHR11799:SF12">
    <property type="entry name" value="PARAOXONASE-RELATED"/>
    <property type="match status" value="1"/>
</dbReference>
<dbReference type="PRINTS" id="PR01785">
    <property type="entry name" value="PARAOXONASE"/>
</dbReference>
<dbReference type="InterPro" id="IPR002640">
    <property type="entry name" value="Arylesterase"/>
</dbReference>